<dbReference type="RefSeq" id="WP_302877207.1">
    <property type="nucleotide sequence ID" value="NZ_JARLKN010000154.1"/>
</dbReference>
<reference evidence="1" key="1">
    <citation type="submission" date="2023-07" db="EMBL/GenBank/DDBJ databases">
        <authorList>
            <person name="Aktuganov G."/>
            <person name="Boyko T."/>
            <person name="Delegan Y."/>
            <person name="Galimzianova N."/>
            <person name="Gilvanova E."/>
            <person name="Korobov V."/>
            <person name="Kuzmina L."/>
            <person name="Melentiev A."/>
            <person name="Milman P."/>
            <person name="Ryabova A."/>
            <person name="Stupak E."/>
            <person name="Yasakov T."/>
            <person name="Zharikova N."/>
            <person name="Zhurenko E."/>
        </authorList>
    </citation>
    <scope>NUCLEOTIDE SEQUENCE</scope>
    <source>
        <strain evidence="1">IB-739</strain>
    </source>
</reference>
<name>A0ABT8V3H2_9BACL</name>
<comment type="caution">
    <text evidence="1">The sequence shown here is derived from an EMBL/GenBank/DDBJ whole genome shotgun (WGS) entry which is preliminary data.</text>
</comment>
<accession>A0ABT8V3H2</accession>
<protein>
    <submittedName>
        <fullName evidence="1">Uncharacterized protein</fullName>
    </submittedName>
</protein>
<evidence type="ECO:0000313" key="2">
    <source>
        <dbReference type="Proteomes" id="UP001168883"/>
    </source>
</evidence>
<dbReference type="EMBL" id="JAUMKJ010000003">
    <property type="protein sequence ID" value="MDO3675969.1"/>
    <property type="molecule type" value="Genomic_DNA"/>
</dbReference>
<evidence type="ECO:0000313" key="1">
    <source>
        <dbReference type="EMBL" id="MDO3675969.1"/>
    </source>
</evidence>
<gene>
    <name evidence="1" type="ORF">Q3C12_03065</name>
</gene>
<dbReference type="Proteomes" id="UP001168883">
    <property type="component" value="Unassembled WGS sequence"/>
</dbReference>
<keyword evidence="2" id="KW-1185">Reference proteome</keyword>
<organism evidence="1 2">
    <name type="scientific">Paenibacillus ehimensis</name>
    <dbReference type="NCBI Taxonomy" id="79264"/>
    <lineage>
        <taxon>Bacteria</taxon>
        <taxon>Bacillati</taxon>
        <taxon>Bacillota</taxon>
        <taxon>Bacilli</taxon>
        <taxon>Bacillales</taxon>
        <taxon>Paenibacillaceae</taxon>
        <taxon>Paenibacillus</taxon>
    </lineage>
</organism>
<sequence length="48" mass="5139">MKDTVDGVTGELTLQVPKELGATAFALLTKMKPIGGKLRLDGTVLRVR</sequence>
<proteinExistence type="predicted"/>